<keyword evidence="5" id="KW-1185">Reference proteome</keyword>
<organism evidence="4 5">
    <name type="scientific">Knufia fluminis</name>
    <dbReference type="NCBI Taxonomy" id="191047"/>
    <lineage>
        <taxon>Eukaryota</taxon>
        <taxon>Fungi</taxon>
        <taxon>Dikarya</taxon>
        <taxon>Ascomycota</taxon>
        <taxon>Pezizomycotina</taxon>
        <taxon>Eurotiomycetes</taxon>
        <taxon>Chaetothyriomycetidae</taxon>
        <taxon>Chaetothyriales</taxon>
        <taxon>Trichomeriaceae</taxon>
        <taxon>Knufia</taxon>
    </lineage>
</organism>
<evidence type="ECO:0000256" key="2">
    <source>
        <dbReference type="ARBA" id="ARBA00014286"/>
    </source>
</evidence>
<evidence type="ECO:0000256" key="3">
    <source>
        <dbReference type="SAM" id="Phobius"/>
    </source>
</evidence>
<dbReference type="InterPro" id="IPR017946">
    <property type="entry name" value="PLC-like_Pdiesterase_TIM-brl"/>
</dbReference>
<dbReference type="PANTHER" id="PTHR31571">
    <property type="entry name" value="ALTERED INHERITANCE OF MITOCHONDRIA PROTEIN 6"/>
    <property type="match status" value="1"/>
</dbReference>
<dbReference type="EMBL" id="JAKLMC020000005">
    <property type="protein sequence ID" value="KAK5956132.1"/>
    <property type="molecule type" value="Genomic_DNA"/>
</dbReference>
<evidence type="ECO:0000256" key="1">
    <source>
        <dbReference type="ARBA" id="ARBA00008858"/>
    </source>
</evidence>
<dbReference type="GO" id="GO:0008081">
    <property type="term" value="F:phosphoric diester hydrolase activity"/>
    <property type="evidence" value="ECO:0007669"/>
    <property type="project" value="InterPro"/>
</dbReference>
<protein>
    <recommendedName>
        <fullName evidence="2">Altered inheritance of mitochondria protein 6</fullName>
    </recommendedName>
</protein>
<keyword evidence="3" id="KW-0812">Transmembrane</keyword>
<dbReference type="AlphaFoldDB" id="A0AAN8I5W2"/>
<feature type="transmembrane region" description="Helical" evidence="3">
    <location>
        <begin position="49"/>
        <end position="73"/>
    </location>
</feature>
<dbReference type="SUPFAM" id="SSF51695">
    <property type="entry name" value="PLC-like phosphodiesterases"/>
    <property type="match status" value="1"/>
</dbReference>
<name>A0AAN8I5W2_9EURO</name>
<evidence type="ECO:0000313" key="5">
    <source>
        <dbReference type="Proteomes" id="UP001316803"/>
    </source>
</evidence>
<dbReference type="GO" id="GO:0006629">
    <property type="term" value="P:lipid metabolic process"/>
    <property type="evidence" value="ECO:0007669"/>
    <property type="project" value="InterPro"/>
</dbReference>
<keyword evidence="3" id="KW-0472">Membrane</keyword>
<proteinExistence type="inferred from homology"/>
<dbReference type="Proteomes" id="UP001316803">
    <property type="component" value="Unassembled WGS sequence"/>
</dbReference>
<sequence length="383" mass="42284">MLCKNGLALNIRPTSQEVEDGSPRYLPSRNETSIKAFVRDRPRWLRRALIAGTLATATGLIALIWLALVLALIARLRPYRPSSGLQTVIESWKEPLDSMRLLSPWPQDFSQDIIPKPCHSHNDYSRRVPLFDALAAGCTSIEADIWLPESQSNSTELRVGHIPASLTLTHTLSTLYTEPLAEILRNMVQTGGIFETDPNRAVTILLDFKSDGTDLWPLVNEHLEPLREAGYLRHWNGASQTIIPGPLTIVATGNAPFDQIIANETYRDIFFDAPITELSSDRYNISNSYFASAALGPAVGRPSLLGYLSGQSLKQLSAQIKGAEERGLVSRYWATPAWPISARNRIWETLVGGGVGLLNVDDLVSATGWDWRWCVIAGLSLCG</sequence>
<dbReference type="PROSITE" id="PS50007">
    <property type="entry name" value="PIPLC_X_DOMAIN"/>
    <property type="match status" value="1"/>
</dbReference>
<comment type="similarity">
    <text evidence="1">Belongs to the AIM6 family.</text>
</comment>
<reference evidence="4 5" key="1">
    <citation type="submission" date="2022-12" db="EMBL/GenBank/DDBJ databases">
        <title>Genomic features and morphological characterization of a novel Knufia sp. strain isolated from spacecraft assembly facility.</title>
        <authorList>
            <person name="Teixeira M."/>
            <person name="Chander A.M."/>
            <person name="Stajich J.E."/>
            <person name="Venkateswaran K."/>
        </authorList>
    </citation>
    <scope>NUCLEOTIDE SEQUENCE [LARGE SCALE GENOMIC DNA]</scope>
    <source>
        <strain evidence="4 5">FJI-L2-BK-P2</strain>
    </source>
</reference>
<dbReference type="PANTHER" id="PTHR31571:SF1">
    <property type="entry name" value="ALTERED INHERITANCE OF MITOCHONDRIA PROTEIN 6"/>
    <property type="match status" value="1"/>
</dbReference>
<evidence type="ECO:0000313" key="4">
    <source>
        <dbReference type="EMBL" id="KAK5956132.1"/>
    </source>
</evidence>
<comment type="caution">
    <text evidence="4">The sequence shown here is derived from an EMBL/GenBank/DDBJ whole genome shotgun (WGS) entry which is preliminary data.</text>
</comment>
<gene>
    <name evidence="4" type="primary">AIM6_1</name>
    <name evidence="4" type="ORF">OHC33_002705</name>
</gene>
<dbReference type="InterPro" id="IPR051236">
    <property type="entry name" value="HAT_RTT109-like"/>
</dbReference>
<accession>A0AAN8I5W2</accession>
<keyword evidence="3" id="KW-1133">Transmembrane helix</keyword>